<feature type="signal peptide" evidence="5">
    <location>
        <begin position="1"/>
        <end position="16"/>
    </location>
</feature>
<protein>
    <submittedName>
        <fullName evidence="7">Putative alkyl/aryl-sulfatase YjcS</fullName>
        <ecNumber evidence="7">3.1.6.-</ecNumber>
    </submittedName>
</protein>
<evidence type="ECO:0000256" key="3">
    <source>
        <dbReference type="ARBA" id="ARBA00022833"/>
    </source>
</evidence>
<dbReference type="PANTHER" id="PTHR43223">
    <property type="entry name" value="ALKYL/ARYL-SULFATASE"/>
    <property type="match status" value="1"/>
</dbReference>
<name>A0A653EAV2_9PSED</name>
<dbReference type="Gene3D" id="3.30.1050.10">
    <property type="entry name" value="SCP2 sterol-binding domain"/>
    <property type="match status" value="1"/>
</dbReference>
<dbReference type="SUPFAM" id="SSF55718">
    <property type="entry name" value="SCP-like"/>
    <property type="match status" value="1"/>
</dbReference>
<dbReference type="InterPro" id="IPR036527">
    <property type="entry name" value="SCP2_sterol-bd_dom_sf"/>
</dbReference>
<dbReference type="Pfam" id="PF00753">
    <property type="entry name" value="Lactamase_B"/>
    <property type="match status" value="1"/>
</dbReference>
<dbReference type="Pfam" id="PF14864">
    <property type="entry name" value="Alkyl_sulf_C"/>
    <property type="match status" value="1"/>
</dbReference>
<dbReference type="FunFam" id="3.60.15.30:FF:000001">
    <property type="entry name" value="Alkyl/aryl-sulfatase BDS1"/>
    <property type="match status" value="1"/>
</dbReference>
<dbReference type="Gene3D" id="1.25.40.880">
    <property type="entry name" value="Alkyl sulfatase, dimerisation domain"/>
    <property type="match status" value="1"/>
</dbReference>
<dbReference type="PROSITE" id="PS51257">
    <property type="entry name" value="PROKAR_LIPOPROTEIN"/>
    <property type="match status" value="1"/>
</dbReference>
<evidence type="ECO:0000256" key="4">
    <source>
        <dbReference type="ARBA" id="ARBA00033751"/>
    </source>
</evidence>
<evidence type="ECO:0000256" key="2">
    <source>
        <dbReference type="ARBA" id="ARBA00022801"/>
    </source>
</evidence>
<reference evidence="7" key="1">
    <citation type="submission" date="2019-02" db="EMBL/GenBank/DDBJ databases">
        <authorList>
            <consortium name="Genoscope - CEA"/>
            <person name="William W."/>
        </authorList>
    </citation>
    <scope>NUCLEOTIDE SEQUENCE [LARGE SCALE GENOMIC DNA]</scope>
    <source>
        <strain evidence="7">YSy11</strain>
    </source>
</reference>
<dbReference type="SMART" id="SM00849">
    <property type="entry name" value="Lactamase_B"/>
    <property type="match status" value="1"/>
</dbReference>
<dbReference type="RefSeq" id="WP_150549298.1">
    <property type="nucleotide sequence ID" value="NZ_LR215729.2"/>
</dbReference>
<gene>
    <name evidence="7" type="primary">yjcS</name>
    <name evidence="7" type="ORF">PMYSY11_4038</name>
</gene>
<feature type="domain" description="Metallo-beta-lactamase" evidence="6">
    <location>
        <begin position="133"/>
        <end position="354"/>
    </location>
</feature>
<dbReference type="InterPro" id="IPR036866">
    <property type="entry name" value="RibonucZ/Hydroxyglut_hydro"/>
</dbReference>
<dbReference type="GO" id="GO:0046872">
    <property type="term" value="F:metal ion binding"/>
    <property type="evidence" value="ECO:0007669"/>
    <property type="project" value="UniProtKB-KW"/>
</dbReference>
<dbReference type="EC" id="3.1.6.-" evidence="7"/>
<dbReference type="InterPro" id="IPR029228">
    <property type="entry name" value="Alkyl_sulf_dimr"/>
</dbReference>
<dbReference type="SUPFAM" id="SSF56281">
    <property type="entry name" value="Metallo-hydrolase/oxidoreductase"/>
    <property type="match status" value="1"/>
</dbReference>
<organism evidence="7">
    <name type="scientific">Pseudomonas marincola</name>
    <dbReference type="NCBI Taxonomy" id="437900"/>
    <lineage>
        <taxon>Bacteria</taxon>
        <taxon>Pseudomonadati</taxon>
        <taxon>Pseudomonadota</taxon>
        <taxon>Gammaproteobacteria</taxon>
        <taxon>Pseudomonadales</taxon>
        <taxon>Pseudomonadaceae</taxon>
        <taxon>Pseudomonas</taxon>
    </lineage>
</organism>
<dbReference type="GO" id="GO:0018741">
    <property type="term" value="F:linear primary-alkylsulfatase activity"/>
    <property type="evidence" value="ECO:0007669"/>
    <property type="project" value="InterPro"/>
</dbReference>
<accession>A0A653EAV2</accession>
<keyword evidence="5" id="KW-0732">Signal</keyword>
<dbReference type="InterPro" id="IPR052195">
    <property type="entry name" value="Bact_Alkyl/Aryl-Sulfatase"/>
</dbReference>
<evidence type="ECO:0000259" key="6">
    <source>
        <dbReference type="SMART" id="SM00849"/>
    </source>
</evidence>
<keyword evidence="1" id="KW-0479">Metal-binding</keyword>
<dbReference type="Gene3D" id="3.60.15.30">
    <property type="entry name" value="Metallo-beta-lactamase domain"/>
    <property type="match status" value="1"/>
</dbReference>
<sequence length="663" mass="72670">MRVPFVLPLLCVSLLAACDQQAPRTADADSDAAGFSAPTSATLAVQAETAKSLPADDGLDFEESERGLIAREDSLSITGADGHVVFDQDGYGFIQGAAPGSVNPSLWRQAQLNNHHGLYKVTDGVYQLRGYDLAVMSLIESKNGWIVVDPLTTVETANRAMAFARKNLGDKPVVAVIFTHSHVDHFGGALAVADPADVASGKVRVYAPKGFMEEATSENVLAGPAMGRRAIYMYGRDLPRSERGKIDNGLGKEPAMGTVGILQPTDLIDSETQDVAIDGVDFVFHYTPGAEAPAEMTFYLPAHKAFCGAEILSRTQHNLYTLRGAKVRDARRWADYIDASLSDNQQAEVMFFSHHWPVWGKARIEALMREQRDTYSYIHDQTLRLANQGYGPREIAEQLTLPKSLQSHYWNRGYYGTLKHNVKAVYQMYFGWYDANPANLDPLPRIEGAKHYVEYMGGSAAIMAKAQASFDNGEYRWLAEVLNQLVSAEPDNAEAKALLARSYDQLGYRAESTAWRNAYLSAAYELRHGAPEHGIDVAAASDLLEQTSGAQFMQMFQVALNGPKADGVDLRVNITFSDLQENYVLNIENAVLQARKAPADPDASVTLTLTRPLLVKIITKQAGIKELLTSDDMHVDGSVLDLARFFSLMDKPAPAFPIVTANQ</sequence>
<dbReference type="PANTHER" id="PTHR43223:SF1">
    <property type="entry name" value="ALKYL_ARYL-SULFATASE BDS1"/>
    <property type="match status" value="1"/>
</dbReference>
<evidence type="ECO:0000256" key="5">
    <source>
        <dbReference type="SAM" id="SignalP"/>
    </source>
</evidence>
<dbReference type="InterPro" id="IPR029229">
    <property type="entry name" value="Alkyl_sulf_C"/>
</dbReference>
<dbReference type="AlphaFoldDB" id="A0A653EAV2"/>
<dbReference type="EMBL" id="LR215729">
    <property type="protein sequence ID" value="VEV99082.1"/>
    <property type="molecule type" value="Genomic_DNA"/>
</dbReference>
<evidence type="ECO:0000313" key="7">
    <source>
        <dbReference type="EMBL" id="VEV99082.1"/>
    </source>
</evidence>
<comment type="similarity">
    <text evidence="4">Belongs to the metallo-beta-lactamase superfamily. Type III sulfatase family.</text>
</comment>
<keyword evidence="2 7" id="KW-0378">Hydrolase</keyword>
<evidence type="ECO:0000256" key="1">
    <source>
        <dbReference type="ARBA" id="ARBA00022723"/>
    </source>
</evidence>
<keyword evidence="3" id="KW-0862">Zinc</keyword>
<dbReference type="CDD" id="cd07710">
    <property type="entry name" value="arylsulfatase_Sdsa1-like_MBL-fold"/>
    <property type="match status" value="1"/>
</dbReference>
<dbReference type="GO" id="GO:0018909">
    <property type="term" value="P:dodecyl sulfate metabolic process"/>
    <property type="evidence" value="ECO:0007669"/>
    <property type="project" value="InterPro"/>
</dbReference>
<dbReference type="InterPro" id="IPR044097">
    <property type="entry name" value="Bds1/SdsA1_MBL-fold"/>
</dbReference>
<dbReference type="GO" id="GO:0046983">
    <property type="term" value="F:protein dimerization activity"/>
    <property type="evidence" value="ECO:0007669"/>
    <property type="project" value="InterPro"/>
</dbReference>
<feature type="chain" id="PRO_5025072565" evidence="5">
    <location>
        <begin position="17"/>
        <end position="663"/>
    </location>
</feature>
<dbReference type="InterPro" id="IPR001279">
    <property type="entry name" value="Metallo-B-lactamas"/>
</dbReference>
<dbReference type="InterPro" id="IPR038536">
    <property type="entry name" value="Alkyl/aryl-sulf_dimr_sf"/>
</dbReference>
<proteinExistence type="inferred from homology"/>
<dbReference type="Pfam" id="PF14863">
    <property type="entry name" value="Alkyl_sulf_dimr"/>
    <property type="match status" value="1"/>
</dbReference>